<dbReference type="InterPro" id="IPR005119">
    <property type="entry name" value="LysR_subst-bd"/>
</dbReference>
<dbReference type="InterPro" id="IPR036388">
    <property type="entry name" value="WH-like_DNA-bd_sf"/>
</dbReference>
<sequence length="341" mass="36107">MELRQLQYFVAVAEEGGFGRAAERLGIVQSAVSQQLRRLERELGITLFERSTRHVRLSGAGERLLPEAHAVLAAVHRTRQVAADIASGDDGILRLGSVQGPGDRIYRLLNHLASTAPQLQVRLRRLAFADRLAAVRSGELDAALVRALPGAAGLELLPVWSDPLHVALPAGHPLTAEPALRLEQLADLPLRLAPRENNPPFHDLITDAFRAAGAEPLLGPPFTDFQATLTAIGTGRPPSWTVFYEVTGLPPFPGVAVRPLTGPALTTSLAVPPGPPGPALRHLLQALAHIDAGHPRCAAGAADPDIARTQRSATAAGSAAARGPRGGQSSPTQIMSRCESW</sequence>
<dbReference type="Gene3D" id="3.40.190.10">
    <property type="entry name" value="Periplasmic binding protein-like II"/>
    <property type="match status" value="2"/>
</dbReference>
<evidence type="ECO:0000256" key="4">
    <source>
        <dbReference type="ARBA" id="ARBA00023163"/>
    </source>
</evidence>
<dbReference type="Gene3D" id="1.10.10.10">
    <property type="entry name" value="Winged helix-like DNA-binding domain superfamily/Winged helix DNA-binding domain"/>
    <property type="match status" value="1"/>
</dbReference>
<reference evidence="8" key="1">
    <citation type="journal article" date="2019" name="Int. J. Syst. Evol. Microbiol.">
        <title>The Global Catalogue of Microorganisms (GCM) 10K type strain sequencing project: providing services to taxonomists for standard genome sequencing and annotation.</title>
        <authorList>
            <consortium name="The Broad Institute Genomics Platform"/>
            <consortium name="The Broad Institute Genome Sequencing Center for Infectious Disease"/>
            <person name="Wu L."/>
            <person name="Ma J."/>
        </authorList>
    </citation>
    <scope>NUCLEOTIDE SEQUENCE [LARGE SCALE GENOMIC DNA]</scope>
    <source>
        <strain evidence="8">CGMCC 4.1641</strain>
    </source>
</reference>
<keyword evidence="4" id="KW-0804">Transcription</keyword>
<keyword evidence="3" id="KW-0238">DNA-binding</keyword>
<dbReference type="PROSITE" id="PS50931">
    <property type="entry name" value="HTH_LYSR"/>
    <property type="match status" value="1"/>
</dbReference>
<feature type="region of interest" description="Disordered" evidence="5">
    <location>
        <begin position="308"/>
        <end position="341"/>
    </location>
</feature>
<evidence type="ECO:0000256" key="3">
    <source>
        <dbReference type="ARBA" id="ARBA00023125"/>
    </source>
</evidence>
<dbReference type="Pfam" id="PF00126">
    <property type="entry name" value="HTH_1"/>
    <property type="match status" value="1"/>
</dbReference>
<dbReference type="EMBL" id="JBHSKJ010000004">
    <property type="protein sequence ID" value="MFC5144736.1"/>
    <property type="molecule type" value="Genomic_DNA"/>
</dbReference>
<dbReference type="SUPFAM" id="SSF46785">
    <property type="entry name" value="Winged helix' DNA-binding domain"/>
    <property type="match status" value="1"/>
</dbReference>
<dbReference type="PANTHER" id="PTHR30346">
    <property type="entry name" value="TRANSCRIPTIONAL DUAL REGULATOR HCAR-RELATED"/>
    <property type="match status" value="1"/>
</dbReference>
<dbReference type="RefSeq" id="WP_382038767.1">
    <property type="nucleotide sequence ID" value="NZ_JBHSKJ010000004.1"/>
</dbReference>
<dbReference type="Proteomes" id="UP001596222">
    <property type="component" value="Unassembled WGS sequence"/>
</dbReference>
<evidence type="ECO:0000259" key="6">
    <source>
        <dbReference type="PROSITE" id="PS50931"/>
    </source>
</evidence>
<dbReference type="CDD" id="cd08414">
    <property type="entry name" value="PBP2_LTTR_aromatics_like"/>
    <property type="match status" value="1"/>
</dbReference>
<feature type="compositionally biased region" description="Low complexity" evidence="5">
    <location>
        <begin position="308"/>
        <end position="330"/>
    </location>
</feature>
<dbReference type="InterPro" id="IPR036390">
    <property type="entry name" value="WH_DNA-bd_sf"/>
</dbReference>
<gene>
    <name evidence="7" type="ORF">ACFPP6_08620</name>
</gene>
<dbReference type="SUPFAM" id="SSF53850">
    <property type="entry name" value="Periplasmic binding protein-like II"/>
    <property type="match status" value="1"/>
</dbReference>
<feature type="domain" description="HTH lysR-type" evidence="6">
    <location>
        <begin position="1"/>
        <end position="58"/>
    </location>
</feature>
<evidence type="ECO:0000313" key="7">
    <source>
        <dbReference type="EMBL" id="MFC5144736.1"/>
    </source>
</evidence>
<evidence type="ECO:0000313" key="8">
    <source>
        <dbReference type="Proteomes" id="UP001596222"/>
    </source>
</evidence>
<dbReference type="Pfam" id="PF03466">
    <property type="entry name" value="LysR_substrate"/>
    <property type="match status" value="1"/>
</dbReference>
<proteinExistence type="inferred from homology"/>
<comment type="similarity">
    <text evidence="1">Belongs to the LysR transcriptional regulatory family.</text>
</comment>
<keyword evidence="2" id="KW-0805">Transcription regulation</keyword>
<keyword evidence="8" id="KW-1185">Reference proteome</keyword>
<evidence type="ECO:0000256" key="2">
    <source>
        <dbReference type="ARBA" id="ARBA00023015"/>
    </source>
</evidence>
<dbReference type="PANTHER" id="PTHR30346:SF0">
    <property type="entry name" value="HCA OPERON TRANSCRIPTIONAL ACTIVATOR HCAR"/>
    <property type="match status" value="1"/>
</dbReference>
<evidence type="ECO:0000256" key="1">
    <source>
        <dbReference type="ARBA" id="ARBA00009437"/>
    </source>
</evidence>
<name>A0ABV9ZVK3_9ACTN</name>
<dbReference type="InterPro" id="IPR000847">
    <property type="entry name" value="LysR_HTH_N"/>
</dbReference>
<comment type="caution">
    <text evidence="7">The sequence shown here is derived from an EMBL/GenBank/DDBJ whole genome shotgun (WGS) entry which is preliminary data.</text>
</comment>
<protein>
    <submittedName>
        <fullName evidence="7">LysR family transcriptional regulator</fullName>
    </submittedName>
</protein>
<dbReference type="PRINTS" id="PR00039">
    <property type="entry name" value="HTHLYSR"/>
</dbReference>
<accession>A0ABV9ZVK3</accession>
<organism evidence="7 8">
    <name type="scientific">Streptomyces aureoversilis</name>
    <dbReference type="NCBI Taxonomy" id="67277"/>
    <lineage>
        <taxon>Bacteria</taxon>
        <taxon>Bacillati</taxon>
        <taxon>Actinomycetota</taxon>
        <taxon>Actinomycetes</taxon>
        <taxon>Kitasatosporales</taxon>
        <taxon>Streptomycetaceae</taxon>
        <taxon>Streptomyces</taxon>
    </lineage>
</organism>
<evidence type="ECO:0000256" key="5">
    <source>
        <dbReference type="SAM" id="MobiDB-lite"/>
    </source>
</evidence>